<dbReference type="PANTHER" id="PTHR48008:SF6">
    <property type="entry name" value="LEUCINE-RICH REPEAT RECEPTOR-LIKE PROTEIN KINASE IMK3-RELATED"/>
    <property type="match status" value="1"/>
</dbReference>
<gene>
    <name evidence="17" type="ORF">DY000_02032531</name>
</gene>
<evidence type="ECO:0000256" key="12">
    <source>
        <dbReference type="ARBA" id="ARBA00037847"/>
    </source>
</evidence>
<dbReference type="InterPro" id="IPR011009">
    <property type="entry name" value="Kinase-like_dom_sf"/>
</dbReference>
<keyword evidence="6 14" id="KW-0812">Transmembrane</keyword>
<evidence type="ECO:0000256" key="1">
    <source>
        <dbReference type="ARBA" id="ARBA00004606"/>
    </source>
</evidence>
<evidence type="ECO:0000313" key="17">
    <source>
        <dbReference type="EMBL" id="KAF3581377.1"/>
    </source>
</evidence>
<reference evidence="17 18" key="1">
    <citation type="journal article" date="2020" name="BMC Genomics">
        <title>Intraspecific diversification of the crop wild relative Brassica cretica Lam. using demographic model selection.</title>
        <authorList>
            <person name="Kioukis A."/>
            <person name="Michalopoulou V.A."/>
            <person name="Briers L."/>
            <person name="Pirintsos S."/>
            <person name="Studholme D.J."/>
            <person name="Pavlidis P."/>
            <person name="Sarris P.F."/>
        </authorList>
    </citation>
    <scope>NUCLEOTIDE SEQUENCE [LARGE SCALE GENOMIC DNA]</scope>
    <source>
        <strain evidence="18">cv. PFS-1207/04</strain>
    </source>
</reference>
<accession>A0ABQ7DTP1</accession>
<keyword evidence="9 14" id="KW-1133">Transmembrane helix</keyword>
<dbReference type="PANTHER" id="PTHR48008">
    <property type="entry name" value="LEUCINE-RICH REPEAT RECEPTOR-LIKE PROTEIN KINASE IMK3-RELATED"/>
    <property type="match status" value="1"/>
</dbReference>
<dbReference type="SUPFAM" id="SSF53335">
    <property type="entry name" value="S-adenosyl-L-methionine-dependent methyltransferases"/>
    <property type="match status" value="2"/>
</dbReference>
<evidence type="ECO:0000256" key="14">
    <source>
        <dbReference type="SAM" id="Phobius"/>
    </source>
</evidence>
<evidence type="ECO:0000256" key="5">
    <source>
        <dbReference type="ARBA" id="ARBA00022679"/>
    </source>
</evidence>
<feature type="chain" id="PRO_5047402493" description="Protein kinase domain-containing protein" evidence="15">
    <location>
        <begin position="27"/>
        <end position="1364"/>
    </location>
</feature>
<feature type="compositionally biased region" description="Low complexity" evidence="13">
    <location>
        <begin position="811"/>
        <end position="826"/>
    </location>
</feature>
<keyword evidence="11" id="KW-0325">Glycoprotein</keyword>
<dbReference type="PROSITE" id="PS50011">
    <property type="entry name" value="PROTEIN_KINASE_DOM"/>
    <property type="match status" value="1"/>
</dbReference>
<dbReference type="Gene3D" id="1.10.510.10">
    <property type="entry name" value="Transferase(Phosphotransferase) domain 1"/>
    <property type="match status" value="1"/>
</dbReference>
<dbReference type="Gene3D" id="3.30.200.20">
    <property type="entry name" value="Phosphorylase Kinase, domain 1"/>
    <property type="match status" value="1"/>
</dbReference>
<comment type="caution">
    <text evidence="17">The sequence shown here is derived from an EMBL/GenBank/DDBJ whole genome shotgun (WGS) entry which is preliminary data.</text>
</comment>
<evidence type="ECO:0000256" key="3">
    <source>
        <dbReference type="ARBA" id="ARBA00022603"/>
    </source>
</evidence>
<evidence type="ECO:0000256" key="2">
    <source>
        <dbReference type="ARBA" id="ARBA00008361"/>
    </source>
</evidence>
<proteinExistence type="inferred from homology"/>
<evidence type="ECO:0000256" key="7">
    <source>
        <dbReference type="ARBA" id="ARBA00022737"/>
    </source>
</evidence>
<evidence type="ECO:0000256" key="10">
    <source>
        <dbReference type="ARBA" id="ARBA00023136"/>
    </source>
</evidence>
<organism evidence="17 18">
    <name type="scientific">Brassica cretica</name>
    <name type="common">Mustard</name>
    <dbReference type="NCBI Taxonomy" id="69181"/>
    <lineage>
        <taxon>Eukaryota</taxon>
        <taxon>Viridiplantae</taxon>
        <taxon>Streptophyta</taxon>
        <taxon>Embryophyta</taxon>
        <taxon>Tracheophyta</taxon>
        <taxon>Spermatophyta</taxon>
        <taxon>Magnoliopsida</taxon>
        <taxon>eudicotyledons</taxon>
        <taxon>Gunneridae</taxon>
        <taxon>Pentapetalae</taxon>
        <taxon>rosids</taxon>
        <taxon>malvids</taxon>
        <taxon>Brassicales</taxon>
        <taxon>Brassicaceae</taxon>
        <taxon>Brassiceae</taxon>
        <taxon>Brassica</taxon>
    </lineage>
</organism>
<feature type="domain" description="Protein kinase" evidence="16">
    <location>
        <begin position="468"/>
        <end position="740"/>
    </location>
</feature>
<evidence type="ECO:0000256" key="8">
    <source>
        <dbReference type="ARBA" id="ARBA00022968"/>
    </source>
</evidence>
<dbReference type="EMBL" id="QGKV02000649">
    <property type="protein sequence ID" value="KAF3581377.1"/>
    <property type="molecule type" value="Genomic_DNA"/>
</dbReference>
<keyword evidence="18" id="KW-1185">Reference proteome</keyword>
<evidence type="ECO:0000256" key="9">
    <source>
        <dbReference type="ARBA" id="ARBA00022989"/>
    </source>
</evidence>
<dbReference type="InterPro" id="IPR029063">
    <property type="entry name" value="SAM-dependent_MTases_sf"/>
</dbReference>
<dbReference type="Pfam" id="PF03141">
    <property type="entry name" value="Methyltransf_29"/>
    <property type="match status" value="1"/>
</dbReference>
<dbReference type="InterPro" id="IPR032675">
    <property type="entry name" value="LRR_dom_sf"/>
</dbReference>
<keyword evidence="3" id="KW-0489">Methyltransferase</keyword>
<comment type="subcellular location">
    <subcellularLocation>
        <location evidence="12">Endomembrane system</location>
        <topology evidence="12">Single-pass membrane protein</topology>
    </subcellularLocation>
    <subcellularLocation>
        <location evidence="1">Membrane</location>
        <topology evidence="1">Single-pass type II membrane protein</topology>
    </subcellularLocation>
</comment>
<dbReference type="Pfam" id="PF13855">
    <property type="entry name" value="LRR_8"/>
    <property type="match status" value="1"/>
</dbReference>
<keyword evidence="4" id="KW-0433">Leucine-rich repeat</keyword>
<dbReference type="CDD" id="cd02440">
    <property type="entry name" value="AdoMet_MTases"/>
    <property type="match status" value="1"/>
</dbReference>
<dbReference type="InterPro" id="IPR001611">
    <property type="entry name" value="Leu-rich_rpt"/>
</dbReference>
<dbReference type="Pfam" id="PF07714">
    <property type="entry name" value="PK_Tyr_Ser-Thr"/>
    <property type="match status" value="1"/>
</dbReference>
<dbReference type="InterPro" id="IPR013210">
    <property type="entry name" value="LRR_N_plant-typ"/>
</dbReference>
<sequence>MASLRSFFLLHLIIIILLFFVSPGSSQAWDGVVITQADYQGLQAVKQEFIDPRGVLRSWNGSGFTACSGGWAGIKCAQGQVIVIQLPWKSLGGRISEKIGQLQALRKLSLHDNNLGGSIPLSLGLIPNLRGVQLFNNRLTGSIPASLGASRFLQTLDLSNNLLSEAIPMSLADSTKLLRLNLSFNSLSGQIPVSLTSSSSLQFLSLDHNNLSGPVLDTWGSTNSTSPSLRVLSLDHNSLSGPFPFSLCNLLDLQVFSFSHNRISGALPSELSKLTKLRVMDISSNSISGQIPETLGDIYSLTLLDFSQNRLTGEIPDSITDLKSLTFFNVSYNNLSGPVPTLLSQKFNSTSFLGNLGLCGYSASTPCPTINPPSPSPIKSSGRNLSTKDIILIASGALLIVMFILVFILLCCLLRKKPDKSKPKGLETGPGIVKKTEKGGEAEAGGETGGKLVHFDGPLAFTADDLLCATAEIMGKSTYGTVYKATLEDGSQVAVKRLREKITKGQKEFENEIKVLGRIRHPNLLALRAYYLGPKGEKLVVFDYMSRGNLATFLHARGPDVHINWPTRMSLIKGMARGLFYLHTHANLIHGNLTSSNVLLDENNNAKISDYGLSRLMITAAGSSVIATASALGYRAPELSKLKKANTKTDVYSLGVIILELLTGKSPSEALNGVDLPQWVATAVKEESTNEVFDVELLNDVNTMGDELLNTLKLALHCVDPTPSTRPEAQQLSTHKHNRYSSPKIDQSLSFSVAWKKEKTMNIFQSRKFSGLCVLSILLVSVTILLLTNDTIDLFPYLSLSYLRRSSLSDVPTFTPTSSPTTVNNSQPPPEPPASQTRVDDDEPVDQDLEMDWVKDKSSLKVEWKRCESPDYMPCLDNVKAIKKLKSKRNMEHRERHCPVPAPRCLVPLPKRYKVPLPWPKSRDMIWYDNAPHPKLVDYKKDQNWIRKTGPFFVFPGGGTQFKDGVIHYINYIQKTLPVLEWGKRVRVVLDVGCGVASFGGTLLDKNVITMSFAPKDEHEAQIQFALERGIPATLAVIGTQKLPFPDNAYDVIHCARCRVHWHGYGGRPLLELNRILRPGGFFVWSATPVYQHDEGHRNVWKTMESLTTSMCWNVVARTRFTKVGFVIYQKPDSDSCYGARKNNEPPLCNEEDTKKNSSWYTPLLSCVPKVPVGLTGKWPSQWPGRLTDRPVTEQISEESFREDTRLWSETVSDIYLNGLAINWTKIHNVMDMNAGYGGFAAALINKPLWVMNVVPVQGEDTLSMIFDRGLIGIYHDWCESFNTYPRSYDLLHSSFLLTNLSQRCDLMEVVVEIDRIVRPGGYLVVQDTVEMMKKLNPILLSLRWSTNVYKGKFLVGLKSSWRP</sequence>
<dbReference type="Proteomes" id="UP000266723">
    <property type="component" value="Unassembled WGS sequence"/>
</dbReference>
<dbReference type="CDD" id="cd14066">
    <property type="entry name" value="STKc_IRAK"/>
    <property type="match status" value="1"/>
</dbReference>
<evidence type="ECO:0000256" key="4">
    <source>
        <dbReference type="ARBA" id="ARBA00022614"/>
    </source>
</evidence>
<dbReference type="Pfam" id="PF00560">
    <property type="entry name" value="LRR_1"/>
    <property type="match status" value="5"/>
</dbReference>
<dbReference type="Gene3D" id="3.80.10.10">
    <property type="entry name" value="Ribonuclease Inhibitor"/>
    <property type="match status" value="3"/>
</dbReference>
<evidence type="ECO:0000256" key="6">
    <source>
        <dbReference type="ARBA" id="ARBA00022692"/>
    </source>
</evidence>
<dbReference type="InterPro" id="IPR052451">
    <property type="entry name" value="Ser/Thr_kinase-like"/>
</dbReference>
<dbReference type="SUPFAM" id="SSF56112">
    <property type="entry name" value="Protein kinase-like (PK-like)"/>
    <property type="match status" value="1"/>
</dbReference>
<dbReference type="Pfam" id="PF08263">
    <property type="entry name" value="LRRNT_2"/>
    <property type="match status" value="1"/>
</dbReference>
<dbReference type="InterPro" id="IPR000719">
    <property type="entry name" value="Prot_kinase_dom"/>
</dbReference>
<protein>
    <recommendedName>
        <fullName evidence="16">Protein kinase domain-containing protein</fullName>
    </recommendedName>
</protein>
<evidence type="ECO:0000256" key="11">
    <source>
        <dbReference type="ARBA" id="ARBA00023180"/>
    </source>
</evidence>
<keyword evidence="15" id="KW-0732">Signal</keyword>
<evidence type="ECO:0000313" key="18">
    <source>
        <dbReference type="Proteomes" id="UP000266723"/>
    </source>
</evidence>
<name>A0ABQ7DTP1_BRACR</name>
<keyword evidence="10 14" id="KW-0472">Membrane</keyword>
<dbReference type="SUPFAM" id="SSF52058">
    <property type="entry name" value="L domain-like"/>
    <property type="match status" value="1"/>
</dbReference>
<dbReference type="InterPro" id="IPR004159">
    <property type="entry name" value="Put_SAM_MeTrfase"/>
</dbReference>
<feature type="region of interest" description="Disordered" evidence="13">
    <location>
        <begin position="811"/>
        <end position="845"/>
    </location>
</feature>
<dbReference type="InterPro" id="IPR001245">
    <property type="entry name" value="Ser-Thr/Tyr_kinase_cat_dom"/>
</dbReference>
<keyword evidence="5" id="KW-0808">Transferase</keyword>
<evidence type="ECO:0000256" key="13">
    <source>
        <dbReference type="SAM" id="MobiDB-lite"/>
    </source>
</evidence>
<keyword evidence="7" id="KW-0677">Repeat</keyword>
<feature type="signal peptide" evidence="15">
    <location>
        <begin position="1"/>
        <end position="26"/>
    </location>
</feature>
<dbReference type="Gene3D" id="3.40.50.150">
    <property type="entry name" value="Vaccinia Virus protein VP39"/>
    <property type="match status" value="1"/>
</dbReference>
<feature type="transmembrane region" description="Helical" evidence="14">
    <location>
        <begin position="769"/>
        <end position="787"/>
    </location>
</feature>
<feature type="region of interest" description="Disordered" evidence="13">
    <location>
        <begin position="421"/>
        <end position="447"/>
    </location>
</feature>
<keyword evidence="8" id="KW-0735">Signal-anchor</keyword>
<feature type="transmembrane region" description="Helical" evidence="14">
    <location>
        <begin position="390"/>
        <end position="414"/>
    </location>
</feature>
<comment type="similarity">
    <text evidence="2">Belongs to the methyltransferase superfamily.</text>
</comment>
<evidence type="ECO:0000256" key="15">
    <source>
        <dbReference type="SAM" id="SignalP"/>
    </source>
</evidence>
<evidence type="ECO:0000259" key="16">
    <source>
        <dbReference type="PROSITE" id="PS50011"/>
    </source>
</evidence>